<gene>
    <name evidence="1" type="ORF">BCR44DRAFT_1540960</name>
</gene>
<dbReference type="EMBL" id="MCFL01000007">
    <property type="protein sequence ID" value="ORZ38927.1"/>
    <property type="molecule type" value="Genomic_DNA"/>
</dbReference>
<protein>
    <submittedName>
        <fullName evidence="1">Uncharacterized protein</fullName>
    </submittedName>
</protein>
<comment type="caution">
    <text evidence="1">The sequence shown here is derived from an EMBL/GenBank/DDBJ whole genome shotgun (WGS) entry which is preliminary data.</text>
</comment>
<evidence type="ECO:0000313" key="1">
    <source>
        <dbReference type="EMBL" id="ORZ38927.1"/>
    </source>
</evidence>
<evidence type="ECO:0000313" key="2">
    <source>
        <dbReference type="Proteomes" id="UP000193411"/>
    </source>
</evidence>
<dbReference type="Proteomes" id="UP000193411">
    <property type="component" value="Unassembled WGS sequence"/>
</dbReference>
<keyword evidence="2" id="KW-1185">Reference proteome</keyword>
<dbReference type="OrthoDB" id="2113243at2759"/>
<name>A0A1Y2HWD9_9FUNG</name>
<sequence>MPEWMPLREMYRRKAISYTPAAKARSGRETACSQARFTKMPTDTEPHPIIPIQLTHLLAALDYAQSTSKTPIILDKSGKVDVFFAHRHSVIVECKPLVLDVFMRHTLTAADGARVLADKIRGAMQVAAYLHFRLTDSAPNFKKLADATLNESIGEIMHHAAWFPYADVFDVKAVRDDALVAKLDPLNHPGVVRKPNDAPLVVREGFSVVVTSKFDPEDAVEFLTSSLPLSKCQFFHIADPNA</sequence>
<organism evidence="1 2">
    <name type="scientific">Catenaria anguillulae PL171</name>
    <dbReference type="NCBI Taxonomy" id="765915"/>
    <lineage>
        <taxon>Eukaryota</taxon>
        <taxon>Fungi</taxon>
        <taxon>Fungi incertae sedis</taxon>
        <taxon>Blastocladiomycota</taxon>
        <taxon>Blastocladiomycetes</taxon>
        <taxon>Blastocladiales</taxon>
        <taxon>Catenariaceae</taxon>
        <taxon>Catenaria</taxon>
    </lineage>
</organism>
<reference evidence="1 2" key="1">
    <citation type="submission" date="2016-07" db="EMBL/GenBank/DDBJ databases">
        <title>Pervasive Adenine N6-methylation of Active Genes in Fungi.</title>
        <authorList>
            <consortium name="DOE Joint Genome Institute"/>
            <person name="Mondo S.J."/>
            <person name="Dannebaum R.O."/>
            <person name="Kuo R.C."/>
            <person name="Labutti K."/>
            <person name="Haridas S."/>
            <person name="Kuo A."/>
            <person name="Salamov A."/>
            <person name="Ahrendt S.R."/>
            <person name="Lipzen A."/>
            <person name="Sullivan W."/>
            <person name="Andreopoulos W.B."/>
            <person name="Clum A."/>
            <person name="Lindquist E."/>
            <person name="Daum C."/>
            <person name="Ramamoorthy G.K."/>
            <person name="Gryganskyi A."/>
            <person name="Culley D."/>
            <person name="Magnuson J.K."/>
            <person name="James T.Y."/>
            <person name="O'Malley M.A."/>
            <person name="Stajich J.E."/>
            <person name="Spatafora J.W."/>
            <person name="Visel A."/>
            <person name="Grigoriev I.V."/>
        </authorList>
    </citation>
    <scope>NUCLEOTIDE SEQUENCE [LARGE SCALE GENOMIC DNA]</scope>
    <source>
        <strain evidence="1 2">PL171</strain>
    </source>
</reference>
<accession>A0A1Y2HWD9</accession>
<dbReference type="AlphaFoldDB" id="A0A1Y2HWD9"/>
<proteinExistence type="predicted"/>